<keyword evidence="2" id="KW-0645">Protease</keyword>
<evidence type="ECO:0000256" key="2">
    <source>
        <dbReference type="ARBA" id="ARBA00022670"/>
    </source>
</evidence>
<reference evidence="8" key="1">
    <citation type="submission" date="2018-05" db="EMBL/GenBank/DDBJ databases">
        <authorList>
            <person name="Lanie J.A."/>
            <person name="Ng W.-L."/>
            <person name="Kazmierczak K.M."/>
            <person name="Andrzejewski T.M."/>
            <person name="Davidsen T.M."/>
            <person name="Wayne K.J."/>
            <person name="Tettelin H."/>
            <person name="Glass J.I."/>
            <person name="Rusch D."/>
            <person name="Podicherti R."/>
            <person name="Tsui H.-C.T."/>
            <person name="Winkler M.E."/>
        </authorList>
    </citation>
    <scope>NUCLEOTIDE SEQUENCE</scope>
</reference>
<dbReference type="Pfam" id="PF01252">
    <property type="entry name" value="Peptidase_A8"/>
    <property type="match status" value="1"/>
</dbReference>
<dbReference type="NCBIfam" id="TIGR00077">
    <property type="entry name" value="lspA"/>
    <property type="match status" value="1"/>
</dbReference>
<keyword evidence="3 7" id="KW-0812">Transmembrane</keyword>
<evidence type="ECO:0000313" key="8">
    <source>
        <dbReference type="EMBL" id="SVB53698.1"/>
    </source>
</evidence>
<keyword evidence="5 7" id="KW-1133">Transmembrane helix</keyword>
<dbReference type="AlphaFoldDB" id="A0A382ESN4"/>
<feature type="transmembrane region" description="Helical" evidence="7">
    <location>
        <begin position="59"/>
        <end position="79"/>
    </location>
</feature>
<dbReference type="GO" id="GO:0004190">
    <property type="term" value="F:aspartic-type endopeptidase activity"/>
    <property type="evidence" value="ECO:0007669"/>
    <property type="project" value="InterPro"/>
</dbReference>
<organism evidence="8">
    <name type="scientific">marine metagenome</name>
    <dbReference type="NCBI Taxonomy" id="408172"/>
    <lineage>
        <taxon>unclassified sequences</taxon>
        <taxon>metagenomes</taxon>
        <taxon>ecological metagenomes</taxon>
    </lineage>
</organism>
<dbReference type="InterPro" id="IPR001872">
    <property type="entry name" value="Peptidase_A8"/>
</dbReference>
<feature type="transmembrane region" description="Helical" evidence="7">
    <location>
        <begin position="88"/>
        <end position="106"/>
    </location>
</feature>
<dbReference type="GO" id="GO:0016020">
    <property type="term" value="C:membrane"/>
    <property type="evidence" value="ECO:0007669"/>
    <property type="project" value="InterPro"/>
</dbReference>
<evidence type="ECO:0000256" key="4">
    <source>
        <dbReference type="ARBA" id="ARBA00022801"/>
    </source>
</evidence>
<dbReference type="EMBL" id="UINC01046103">
    <property type="protein sequence ID" value="SVB53698.1"/>
    <property type="molecule type" value="Genomic_DNA"/>
</dbReference>
<name>A0A382ESN4_9ZZZZ</name>
<evidence type="ECO:0008006" key="9">
    <source>
        <dbReference type="Google" id="ProtNLM"/>
    </source>
</evidence>
<evidence type="ECO:0000256" key="6">
    <source>
        <dbReference type="ARBA" id="ARBA00023136"/>
    </source>
</evidence>
<dbReference type="PANTHER" id="PTHR33695">
    <property type="entry name" value="LIPOPROTEIN SIGNAL PEPTIDASE"/>
    <property type="match status" value="1"/>
</dbReference>
<sequence length="153" mass="16886">MQIRKSLTAALLATLLLDQLSKWLALEHLENGKVVELFWTLQMRLVRNAGVSFGKGNELGQLVSVVVFVVIVVLVKVAVNSKDSRTSVLYGLIIGGALGNLTDRIFRKSDGFLKGEVVDFIDFQWWPVFNIADSAVVIGCLLLVVNGLFIERV</sequence>
<dbReference type="PROSITE" id="PS00855">
    <property type="entry name" value="SPASE_II"/>
    <property type="match status" value="1"/>
</dbReference>
<evidence type="ECO:0000256" key="7">
    <source>
        <dbReference type="SAM" id="Phobius"/>
    </source>
</evidence>
<dbReference type="HAMAP" id="MF_00161">
    <property type="entry name" value="LspA"/>
    <property type="match status" value="1"/>
</dbReference>
<feature type="transmembrane region" description="Helical" evidence="7">
    <location>
        <begin position="126"/>
        <end position="150"/>
    </location>
</feature>
<evidence type="ECO:0000256" key="3">
    <source>
        <dbReference type="ARBA" id="ARBA00022692"/>
    </source>
</evidence>
<evidence type="ECO:0000256" key="1">
    <source>
        <dbReference type="ARBA" id="ARBA00022475"/>
    </source>
</evidence>
<evidence type="ECO:0000256" key="5">
    <source>
        <dbReference type="ARBA" id="ARBA00022989"/>
    </source>
</evidence>
<dbReference type="GO" id="GO:0006508">
    <property type="term" value="P:proteolysis"/>
    <property type="evidence" value="ECO:0007669"/>
    <property type="project" value="UniProtKB-KW"/>
</dbReference>
<proteinExistence type="inferred from homology"/>
<dbReference type="PANTHER" id="PTHR33695:SF1">
    <property type="entry name" value="LIPOPROTEIN SIGNAL PEPTIDASE"/>
    <property type="match status" value="1"/>
</dbReference>
<keyword evidence="6 7" id="KW-0472">Membrane</keyword>
<gene>
    <name evidence="8" type="ORF">METZ01_LOCUS206552</name>
</gene>
<accession>A0A382ESN4</accession>
<keyword evidence="4" id="KW-0378">Hydrolase</keyword>
<protein>
    <recommendedName>
        <fullName evidence="9">Lipoprotein signal peptidase</fullName>
    </recommendedName>
</protein>
<dbReference type="PRINTS" id="PR00781">
    <property type="entry name" value="LIPOSIGPTASE"/>
</dbReference>
<keyword evidence="1" id="KW-1003">Cell membrane</keyword>